<dbReference type="EMBL" id="BLXT01003731">
    <property type="protein sequence ID" value="GFO03806.1"/>
    <property type="molecule type" value="Genomic_DNA"/>
</dbReference>
<dbReference type="Proteomes" id="UP000735302">
    <property type="component" value="Unassembled WGS sequence"/>
</dbReference>
<accession>A0AAV3ZXX3</accession>
<sequence length="112" mass="12168">MFINTHIITAISFSFLYVAAPQQGDLKLSCPPSGQGAGSGTRTATEGSLQISGWTLRQARSSTAGHESTTDGSLQISGRIRYPLRYQQSQIMQMTKRMTVGSMIKQLTTVLK</sequence>
<evidence type="ECO:0000313" key="3">
    <source>
        <dbReference type="Proteomes" id="UP000735302"/>
    </source>
</evidence>
<protein>
    <recommendedName>
        <fullName evidence="4">Secreted protein</fullName>
    </recommendedName>
</protein>
<reference evidence="2 3" key="1">
    <citation type="journal article" date="2021" name="Elife">
        <title>Chloroplast acquisition without the gene transfer in kleptoplastic sea slugs, Plakobranchus ocellatus.</title>
        <authorList>
            <person name="Maeda T."/>
            <person name="Takahashi S."/>
            <person name="Yoshida T."/>
            <person name="Shimamura S."/>
            <person name="Takaki Y."/>
            <person name="Nagai Y."/>
            <person name="Toyoda A."/>
            <person name="Suzuki Y."/>
            <person name="Arimoto A."/>
            <person name="Ishii H."/>
            <person name="Satoh N."/>
            <person name="Nishiyama T."/>
            <person name="Hasebe M."/>
            <person name="Maruyama T."/>
            <person name="Minagawa J."/>
            <person name="Obokata J."/>
            <person name="Shigenobu S."/>
        </authorList>
    </citation>
    <scope>NUCLEOTIDE SEQUENCE [LARGE SCALE GENOMIC DNA]</scope>
</reference>
<evidence type="ECO:0000256" key="1">
    <source>
        <dbReference type="SAM" id="SignalP"/>
    </source>
</evidence>
<comment type="caution">
    <text evidence="2">The sequence shown here is derived from an EMBL/GenBank/DDBJ whole genome shotgun (WGS) entry which is preliminary data.</text>
</comment>
<organism evidence="2 3">
    <name type="scientific">Plakobranchus ocellatus</name>
    <dbReference type="NCBI Taxonomy" id="259542"/>
    <lineage>
        <taxon>Eukaryota</taxon>
        <taxon>Metazoa</taxon>
        <taxon>Spiralia</taxon>
        <taxon>Lophotrochozoa</taxon>
        <taxon>Mollusca</taxon>
        <taxon>Gastropoda</taxon>
        <taxon>Heterobranchia</taxon>
        <taxon>Euthyneura</taxon>
        <taxon>Panpulmonata</taxon>
        <taxon>Sacoglossa</taxon>
        <taxon>Placobranchoidea</taxon>
        <taxon>Plakobranchidae</taxon>
        <taxon>Plakobranchus</taxon>
    </lineage>
</organism>
<evidence type="ECO:0000313" key="2">
    <source>
        <dbReference type="EMBL" id="GFO03806.1"/>
    </source>
</evidence>
<keyword evidence="1" id="KW-0732">Signal</keyword>
<evidence type="ECO:0008006" key="4">
    <source>
        <dbReference type="Google" id="ProtNLM"/>
    </source>
</evidence>
<keyword evidence="3" id="KW-1185">Reference proteome</keyword>
<gene>
    <name evidence="2" type="ORF">PoB_003031100</name>
</gene>
<feature type="chain" id="PRO_5043517420" description="Secreted protein" evidence="1">
    <location>
        <begin position="22"/>
        <end position="112"/>
    </location>
</feature>
<proteinExistence type="predicted"/>
<name>A0AAV3ZXX3_9GAST</name>
<dbReference type="AlphaFoldDB" id="A0AAV3ZXX3"/>
<feature type="signal peptide" evidence="1">
    <location>
        <begin position="1"/>
        <end position="21"/>
    </location>
</feature>